<evidence type="ECO:0000256" key="5">
    <source>
        <dbReference type="ARBA" id="ARBA00022786"/>
    </source>
</evidence>
<dbReference type="GO" id="GO:0005737">
    <property type="term" value="C:cytoplasm"/>
    <property type="evidence" value="ECO:0007669"/>
    <property type="project" value="TreeGrafter"/>
</dbReference>
<evidence type="ECO:0000256" key="1">
    <source>
        <dbReference type="ARBA" id="ARBA00000885"/>
    </source>
</evidence>
<dbReference type="Gene3D" id="1.10.238.200">
    <property type="entry name" value="Cullin, PONY binding domain"/>
    <property type="match status" value="1"/>
</dbReference>
<organism evidence="9">
    <name type="scientific">Brassica cretica</name>
    <name type="common">Mustard</name>
    <dbReference type="NCBI Taxonomy" id="69181"/>
    <lineage>
        <taxon>Eukaryota</taxon>
        <taxon>Viridiplantae</taxon>
        <taxon>Streptophyta</taxon>
        <taxon>Embryophyta</taxon>
        <taxon>Tracheophyta</taxon>
        <taxon>Spermatophyta</taxon>
        <taxon>Magnoliopsida</taxon>
        <taxon>eudicotyledons</taxon>
        <taxon>Gunneridae</taxon>
        <taxon>Pentapetalae</taxon>
        <taxon>rosids</taxon>
        <taxon>malvids</taxon>
        <taxon>Brassicales</taxon>
        <taxon>Brassicaceae</taxon>
        <taxon>Brassiceae</taxon>
        <taxon>Brassica</taxon>
    </lineage>
</organism>
<dbReference type="InterPro" id="IPR042460">
    <property type="entry name" value="DCN1-like_PONY"/>
</dbReference>
<dbReference type="Gene3D" id="3.30.2410.10">
    <property type="entry name" value="Hect, E3 ligase catalytic domain"/>
    <property type="match status" value="1"/>
</dbReference>
<proteinExistence type="predicted"/>
<evidence type="ECO:0000256" key="2">
    <source>
        <dbReference type="ARBA" id="ARBA00004906"/>
    </source>
</evidence>
<dbReference type="FunFam" id="1.10.238.200:FF:000005">
    <property type="entry name" value="Defective in cullin neddylation protein"/>
    <property type="match status" value="1"/>
</dbReference>
<dbReference type="InterPro" id="IPR005176">
    <property type="entry name" value="PONY_dom"/>
</dbReference>
<dbReference type="PROSITE" id="PS50237">
    <property type="entry name" value="HECT"/>
    <property type="match status" value="2"/>
</dbReference>
<protein>
    <recommendedName>
        <fullName evidence="3">HECT-type E3 ubiquitin transferase</fullName>
        <ecNumber evidence="3">2.3.2.26</ecNumber>
    </recommendedName>
</protein>
<evidence type="ECO:0000259" key="8">
    <source>
        <dbReference type="PROSITE" id="PS51229"/>
    </source>
</evidence>
<evidence type="ECO:0000313" key="9">
    <source>
        <dbReference type="EMBL" id="KAF2589178.1"/>
    </source>
</evidence>
<comment type="pathway">
    <text evidence="2">Protein modification; protein ubiquitination.</text>
</comment>
<dbReference type="Gene3D" id="3.90.1750.10">
    <property type="entry name" value="Hect, E3 ligase catalytic domains"/>
    <property type="match status" value="1"/>
</dbReference>
<comment type="caution">
    <text evidence="6">Lacks conserved residue(s) required for the propagation of feature annotation.</text>
</comment>
<dbReference type="SMART" id="SM00119">
    <property type="entry name" value="HECTc"/>
    <property type="match status" value="1"/>
</dbReference>
<dbReference type="PANTHER" id="PTHR11254">
    <property type="entry name" value="HECT DOMAIN UBIQUITIN-PROTEIN LIGASE"/>
    <property type="match status" value="1"/>
</dbReference>
<evidence type="ECO:0000259" key="7">
    <source>
        <dbReference type="PROSITE" id="PS50237"/>
    </source>
</evidence>
<dbReference type="EC" id="2.3.2.26" evidence="3"/>
<dbReference type="Pfam" id="PF00632">
    <property type="entry name" value="HECT"/>
    <property type="match status" value="1"/>
</dbReference>
<dbReference type="InterPro" id="IPR050409">
    <property type="entry name" value="E3_ubiq-protein_ligase"/>
</dbReference>
<dbReference type="GO" id="GO:0006511">
    <property type="term" value="P:ubiquitin-dependent protein catabolic process"/>
    <property type="evidence" value="ECO:0007669"/>
    <property type="project" value="TreeGrafter"/>
</dbReference>
<name>A0A8S9K687_BRACR</name>
<dbReference type="PANTHER" id="PTHR11254:SF424">
    <property type="entry name" value="E3 UBIQUITIN-PROTEIN LIGASE UPL5"/>
    <property type="match status" value="1"/>
</dbReference>
<keyword evidence="5 6" id="KW-0833">Ubl conjugation pathway</keyword>
<dbReference type="Pfam" id="PF03556">
    <property type="entry name" value="Cullin_binding"/>
    <property type="match status" value="1"/>
</dbReference>
<comment type="caution">
    <text evidence="9">The sequence shown here is derived from an EMBL/GenBank/DDBJ whole genome shotgun (WGS) entry which is preliminary data.</text>
</comment>
<dbReference type="InterPro" id="IPR035983">
    <property type="entry name" value="Hect_E3_ubiquitin_ligase"/>
</dbReference>
<evidence type="ECO:0000256" key="4">
    <source>
        <dbReference type="ARBA" id="ARBA00022679"/>
    </source>
</evidence>
<dbReference type="PROSITE" id="PS51229">
    <property type="entry name" value="DCUN1"/>
    <property type="match status" value="1"/>
</dbReference>
<dbReference type="AlphaFoldDB" id="A0A8S9K687"/>
<gene>
    <name evidence="9" type="ORF">F2Q70_00041643</name>
</gene>
<sequence>MTHAEVFAELLTSLGKVLEDESQLTSRHFSVIALSSGFYKFRKEELIGVLSTRRASLCSLVIRFAEKGINHQWLNEYKELTNFEARRHLAMLMMVPNANHFNKKIIRIHRDDLLAESFQQISDASSESLQHGISVEFIDEQGVGDGVTREWFELVSNEIFISKEVQVEEEVEVEVEEVEVEEEVEVVHPFHVPCSDFTRRFSPNPIFVEWEQFEFAGRLMGLALIHNMQLNVFLDSAFFLHLAGVVICLEDIKETEPELHKTLKSMLEGHGLEDLTFEIDIQTGKNVYSLEELYQVGIRIEDWKNHTIYGGEGYGYQATDKQILWFWEVVEGMSKEQQMNLLKRQSNFADFYAYAFRYCLTEEKQKSIDIETICQLLDIVMGSTFRAQVDYFVEYLKIQNDYKVINMDQWMGFYRFCNEISFPEMTEYNPELAWPLVLDSFVEWISEKQA</sequence>
<comment type="catalytic activity">
    <reaction evidence="1">
        <text>S-ubiquitinyl-[E2 ubiquitin-conjugating enzyme]-L-cysteine + [acceptor protein]-L-lysine = [E2 ubiquitin-conjugating enzyme]-L-cysteine + N(6)-ubiquitinyl-[acceptor protein]-L-lysine.</text>
        <dbReference type="EC" id="2.3.2.26"/>
    </reaction>
</comment>
<feature type="domain" description="DCUN1" evidence="8">
    <location>
        <begin position="240"/>
        <end position="446"/>
    </location>
</feature>
<keyword evidence="4" id="KW-0808">Transferase</keyword>
<reference evidence="9" key="1">
    <citation type="submission" date="2019-12" db="EMBL/GenBank/DDBJ databases">
        <title>Genome sequencing and annotation of Brassica cretica.</title>
        <authorList>
            <person name="Studholme D.J."/>
            <person name="Sarris P.F."/>
        </authorList>
    </citation>
    <scope>NUCLEOTIDE SEQUENCE</scope>
    <source>
        <strain evidence="9">PFS-102/07</strain>
        <tissue evidence="9">Leaf</tissue>
    </source>
</reference>
<feature type="domain" description="HECT" evidence="7">
    <location>
        <begin position="125"/>
        <end position="297"/>
    </location>
</feature>
<dbReference type="EMBL" id="QGKY02000190">
    <property type="protein sequence ID" value="KAF2589178.1"/>
    <property type="molecule type" value="Genomic_DNA"/>
</dbReference>
<dbReference type="GO" id="GO:0061630">
    <property type="term" value="F:ubiquitin protein ligase activity"/>
    <property type="evidence" value="ECO:0007669"/>
    <property type="project" value="UniProtKB-EC"/>
</dbReference>
<feature type="domain" description="HECT" evidence="7">
    <location>
        <begin position="298"/>
        <end position="343"/>
    </location>
</feature>
<dbReference type="InterPro" id="IPR000569">
    <property type="entry name" value="HECT_dom"/>
</dbReference>
<accession>A0A8S9K687</accession>
<dbReference type="SUPFAM" id="SSF56204">
    <property type="entry name" value="Hect, E3 ligase catalytic domain"/>
    <property type="match status" value="1"/>
</dbReference>
<evidence type="ECO:0000256" key="3">
    <source>
        <dbReference type="ARBA" id="ARBA00012485"/>
    </source>
</evidence>
<dbReference type="GO" id="GO:0000209">
    <property type="term" value="P:protein polyubiquitination"/>
    <property type="evidence" value="ECO:0007669"/>
    <property type="project" value="TreeGrafter"/>
</dbReference>
<evidence type="ECO:0000256" key="6">
    <source>
        <dbReference type="PROSITE-ProRule" id="PRU00104"/>
    </source>
</evidence>